<dbReference type="EMBL" id="AZBU02000008">
    <property type="protein sequence ID" value="TKR67759.1"/>
    <property type="molecule type" value="Genomic_DNA"/>
</dbReference>
<dbReference type="GO" id="GO:0045211">
    <property type="term" value="C:postsynaptic membrane"/>
    <property type="evidence" value="ECO:0007669"/>
    <property type="project" value="TreeGrafter"/>
</dbReference>
<keyword evidence="3" id="KW-1185">Reference proteome</keyword>
<comment type="caution">
    <text evidence="2">The sequence shown here is derived from an EMBL/GenBank/DDBJ whole genome shotgun (WGS) entry which is preliminary data.</text>
</comment>
<dbReference type="GO" id="GO:0098968">
    <property type="term" value="P:neurotransmitter receptor transport postsynaptic membrane to endosome"/>
    <property type="evidence" value="ECO:0007669"/>
    <property type="project" value="TreeGrafter"/>
</dbReference>
<dbReference type="GO" id="GO:0043113">
    <property type="term" value="P:receptor clustering"/>
    <property type="evidence" value="ECO:0007669"/>
    <property type="project" value="TreeGrafter"/>
</dbReference>
<dbReference type="Gene3D" id="2.30.42.10">
    <property type="match status" value="1"/>
</dbReference>
<accession>A0A4U5MEY5</accession>
<dbReference type="GO" id="GO:0016323">
    <property type="term" value="C:basolateral plasma membrane"/>
    <property type="evidence" value="ECO:0007669"/>
    <property type="project" value="TreeGrafter"/>
</dbReference>
<dbReference type="AlphaFoldDB" id="A0A4U5MEY5"/>
<evidence type="ECO:0000313" key="2">
    <source>
        <dbReference type="EMBL" id="TKR67759.1"/>
    </source>
</evidence>
<evidence type="ECO:0000313" key="3">
    <source>
        <dbReference type="Proteomes" id="UP000298663"/>
    </source>
</evidence>
<dbReference type="Pfam" id="PF00595">
    <property type="entry name" value="PDZ"/>
    <property type="match status" value="1"/>
</dbReference>
<reference evidence="2 3" key="2">
    <citation type="journal article" date="2019" name="G3 (Bethesda)">
        <title>Hybrid Assembly of the Genome of the Entomopathogenic Nematode Steinernema carpocapsae Identifies the X-Chromosome.</title>
        <authorList>
            <person name="Serra L."/>
            <person name="Macchietto M."/>
            <person name="Macias-Munoz A."/>
            <person name="McGill C.J."/>
            <person name="Rodriguez I.M."/>
            <person name="Rodriguez B."/>
            <person name="Murad R."/>
            <person name="Mortazavi A."/>
        </authorList>
    </citation>
    <scope>NUCLEOTIDE SEQUENCE [LARGE SCALE GENOMIC DNA]</scope>
    <source>
        <strain evidence="2 3">ALL</strain>
    </source>
</reference>
<dbReference type="PANTHER" id="PTHR23119">
    <property type="entry name" value="DISCS LARGE"/>
    <property type="match status" value="1"/>
</dbReference>
<name>A0A4U5MEY5_STECR</name>
<sequence length="126" mass="14061">MSLSGHMAGKPMECVSFPIELQKEEIVDPQTGDRILKVGFRIGGGIDMDPKSAPYRYPDHGVYITHVDPMSPAGKAGLKVHDKILQHAFRVNGNDFTMIKHEKAVTYIKRYDVLHMLVARTEISAV</sequence>
<dbReference type="Proteomes" id="UP000298663">
    <property type="component" value="Unassembled WGS sequence"/>
</dbReference>
<feature type="domain" description="PDZ" evidence="1">
    <location>
        <begin position="18"/>
        <end position="110"/>
    </location>
</feature>
<dbReference type="GO" id="GO:0014069">
    <property type="term" value="C:postsynaptic density"/>
    <property type="evidence" value="ECO:0007669"/>
    <property type="project" value="TreeGrafter"/>
</dbReference>
<proteinExistence type="predicted"/>
<dbReference type="GO" id="GO:0005912">
    <property type="term" value="C:adherens junction"/>
    <property type="evidence" value="ECO:0007669"/>
    <property type="project" value="TreeGrafter"/>
</dbReference>
<dbReference type="SUPFAM" id="SSF50156">
    <property type="entry name" value="PDZ domain-like"/>
    <property type="match status" value="1"/>
</dbReference>
<dbReference type="SMART" id="SM00228">
    <property type="entry name" value="PDZ"/>
    <property type="match status" value="1"/>
</dbReference>
<dbReference type="GO" id="GO:0045197">
    <property type="term" value="P:establishment or maintenance of epithelial cell apical/basal polarity"/>
    <property type="evidence" value="ECO:0007669"/>
    <property type="project" value="TreeGrafter"/>
</dbReference>
<dbReference type="PANTHER" id="PTHR23119:SF50">
    <property type="entry name" value="PDZ DOMAIN-CONTAINING PROTEIN"/>
    <property type="match status" value="1"/>
</dbReference>
<dbReference type="OrthoDB" id="10033291at2759"/>
<evidence type="ECO:0000259" key="1">
    <source>
        <dbReference type="PROSITE" id="PS50106"/>
    </source>
</evidence>
<dbReference type="InterPro" id="IPR036034">
    <property type="entry name" value="PDZ_sf"/>
</dbReference>
<organism evidence="2 3">
    <name type="scientific">Steinernema carpocapsae</name>
    <name type="common">Entomopathogenic nematode</name>
    <dbReference type="NCBI Taxonomy" id="34508"/>
    <lineage>
        <taxon>Eukaryota</taxon>
        <taxon>Metazoa</taxon>
        <taxon>Ecdysozoa</taxon>
        <taxon>Nematoda</taxon>
        <taxon>Chromadorea</taxon>
        <taxon>Rhabditida</taxon>
        <taxon>Tylenchina</taxon>
        <taxon>Panagrolaimomorpha</taxon>
        <taxon>Strongyloidoidea</taxon>
        <taxon>Steinernematidae</taxon>
        <taxon>Steinernema</taxon>
    </lineage>
</organism>
<reference evidence="2 3" key="1">
    <citation type="journal article" date="2015" name="Genome Biol.">
        <title>Comparative genomics of Steinernema reveals deeply conserved gene regulatory networks.</title>
        <authorList>
            <person name="Dillman A.R."/>
            <person name="Macchietto M."/>
            <person name="Porter C.F."/>
            <person name="Rogers A."/>
            <person name="Williams B."/>
            <person name="Antoshechkin I."/>
            <person name="Lee M.M."/>
            <person name="Goodwin Z."/>
            <person name="Lu X."/>
            <person name="Lewis E.E."/>
            <person name="Goodrich-Blair H."/>
            <person name="Stock S.P."/>
            <person name="Adams B.J."/>
            <person name="Sternberg P.W."/>
            <person name="Mortazavi A."/>
        </authorList>
    </citation>
    <scope>NUCLEOTIDE SEQUENCE [LARGE SCALE GENOMIC DNA]</scope>
    <source>
        <strain evidence="2 3">ALL</strain>
    </source>
</reference>
<dbReference type="InterPro" id="IPR001478">
    <property type="entry name" value="PDZ"/>
</dbReference>
<dbReference type="GO" id="GO:0098609">
    <property type="term" value="P:cell-cell adhesion"/>
    <property type="evidence" value="ECO:0007669"/>
    <property type="project" value="TreeGrafter"/>
</dbReference>
<dbReference type="PROSITE" id="PS50106">
    <property type="entry name" value="PDZ"/>
    <property type="match status" value="1"/>
</dbReference>
<protein>
    <recommendedName>
        <fullName evidence="1">PDZ domain-containing protein</fullName>
    </recommendedName>
</protein>
<gene>
    <name evidence="2" type="ORF">L596_023857</name>
</gene>
<dbReference type="STRING" id="34508.A0A4U5MEY5"/>
<dbReference type="InterPro" id="IPR050614">
    <property type="entry name" value="Synaptic_Scaffolding_LAP-MAGUK"/>
</dbReference>
<dbReference type="GO" id="GO:0019901">
    <property type="term" value="F:protein kinase binding"/>
    <property type="evidence" value="ECO:0007669"/>
    <property type="project" value="TreeGrafter"/>
</dbReference>
<dbReference type="GO" id="GO:0098887">
    <property type="term" value="P:neurotransmitter receptor transport, endosome to postsynaptic membrane"/>
    <property type="evidence" value="ECO:0007669"/>
    <property type="project" value="TreeGrafter"/>
</dbReference>